<keyword evidence="5" id="KW-0413">Isomerase</keyword>
<dbReference type="InterPro" id="IPR040079">
    <property type="entry name" value="Glutathione_S-Trfase"/>
</dbReference>
<dbReference type="GO" id="GO:0005739">
    <property type="term" value="C:mitochondrion"/>
    <property type="evidence" value="ECO:0007669"/>
    <property type="project" value="TreeGrafter"/>
</dbReference>
<proteinExistence type="inferred from homology"/>
<name>A0A443HY47_BYSSP</name>
<gene>
    <name evidence="5" type="ORF">C8Q69DRAFT_461015</name>
</gene>
<dbReference type="STRING" id="264951.A0A443HY47"/>
<dbReference type="InterPro" id="IPR036249">
    <property type="entry name" value="Thioredoxin-like_sf"/>
</dbReference>
<dbReference type="PANTHER" id="PTHR42673">
    <property type="entry name" value="MALEYLACETOACETATE ISOMERASE"/>
    <property type="match status" value="1"/>
</dbReference>
<dbReference type="GeneID" id="39599494"/>
<dbReference type="AlphaFoldDB" id="A0A443HY47"/>
<dbReference type="Gene3D" id="1.20.1050.10">
    <property type="match status" value="1"/>
</dbReference>
<dbReference type="Gene3D" id="3.40.30.10">
    <property type="entry name" value="Glutaredoxin"/>
    <property type="match status" value="1"/>
</dbReference>
<dbReference type="SUPFAM" id="SSF47616">
    <property type="entry name" value="GST C-terminal domain-like"/>
    <property type="match status" value="1"/>
</dbReference>
<dbReference type="Pfam" id="PF13409">
    <property type="entry name" value="GST_N_2"/>
    <property type="match status" value="1"/>
</dbReference>
<protein>
    <submittedName>
        <fullName evidence="5">Maleylacetoacetate isomerase maia</fullName>
    </submittedName>
</protein>
<dbReference type="NCBIfam" id="TIGR01262">
    <property type="entry name" value="maiA"/>
    <property type="match status" value="1"/>
</dbReference>
<dbReference type="Proteomes" id="UP000283841">
    <property type="component" value="Unassembled WGS sequence"/>
</dbReference>
<evidence type="ECO:0000259" key="3">
    <source>
        <dbReference type="PROSITE" id="PS50404"/>
    </source>
</evidence>
<dbReference type="EMBL" id="RCNU01000003">
    <property type="protein sequence ID" value="RWQ96759.1"/>
    <property type="molecule type" value="Genomic_DNA"/>
</dbReference>
<dbReference type="VEuPathDB" id="FungiDB:C8Q69DRAFT_461015"/>
<dbReference type="PANTHER" id="PTHR42673:SF4">
    <property type="entry name" value="MALEYLACETOACETATE ISOMERASE"/>
    <property type="match status" value="1"/>
</dbReference>
<accession>A0A443HY47</accession>
<comment type="caution">
    <text evidence="5">The sequence shown here is derived from an EMBL/GenBank/DDBJ whole genome shotgun (WGS) entry which is preliminary data.</text>
</comment>
<dbReference type="OrthoDB" id="202840at2759"/>
<dbReference type="InterPro" id="IPR034330">
    <property type="entry name" value="GST_Zeta_C"/>
</dbReference>
<dbReference type="SUPFAM" id="SSF52833">
    <property type="entry name" value="Thioredoxin-like"/>
    <property type="match status" value="1"/>
</dbReference>
<comment type="pathway">
    <text evidence="1">Amino-acid degradation.</text>
</comment>
<dbReference type="GO" id="GO:0006749">
    <property type="term" value="P:glutathione metabolic process"/>
    <property type="evidence" value="ECO:0007669"/>
    <property type="project" value="TreeGrafter"/>
</dbReference>
<feature type="domain" description="GST N-terminal" evidence="3">
    <location>
        <begin position="5"/>
        <end position="91"/>
    </location>
</feature>
<dbReference type="InterPro" id="IPR004045">
    <property type="entry name" value="Glutathione_S-Trfase_N"/>
</dbReference>
<evidence type="ECO:0000256" key="2">
    <source>
        <dbReference type="ARBA" id="ARBA00010007"/>
    </source>
</evidence>
<dbReference type="Pfam" id="PF13410">
    <property type="entry name" value="GST_C_2"/>
    <property type="match status" value="1"/>
</dbReference>
<keyword evidence="6" id="KW-1185">Reference proteome</keyword>
<feature type="domain" description="GST C-terminal" evidence="4">
    <location>
        <begin position="98"/>
        <end position="220"/>
    </location>
</feature>
<evidence type="ECO:0000256" key="1">
    <source>
        <dbReference type="ARBA" id="ARBA00005023"/>
    </source>
</evidence>
<sequence length="224" mass="24588">MSEETTYDLHTYFRSSCSARLRIALNLKSIPYNSIPVNLLKGQQSSESHRALNPLGLVPVLVVHKDKTSSFAIPQSISALEYLEETHPTPSLLPPASDPQARATVRTLVNIIACDVQPVTNLRIQQRVRALGGDGAVWSKELVEAGFSAYEAIAAKSAGKFSVGDRITMADVCLVPACWAAERVNVDVASYATIKRVLDAMEKEEAVQKAHWRKQGDTPEEFRV</sequence>
<dbReference type="SFLD" id="SFLDG00358">
    <property type="entry name" value="Main_(cytGST)"/>
    <property type="match status" value="1"/>
</dbReference>
<comment type="similarity">
    <text evidence="2">Belongs to the GST superfamily. Zeta family.</text>
</comment>
<dbReference type="InterPro" id="IPR005955">
    <property type="entry name" value="GST_Zeta"/>
</dbReference>
<dbReference type="PROSITE" id="PS50405">
    <property type="entry name" value="GST_CTER"/>
    <property type="match status" value="1"/>
</dbReference>
<reference evidence="5 6" key="1">
    <citation type="journal article" date="2018" name="Front. Microbiol.">
        <title>Genomic and genetic insights into a cosmopolitan fungus, Paecilomyces variotii (Eurotiales).</title>
        <authorList>
            <person name="Urquhart A.S."/>
            <person name="Mondo S.J."/>
            <person name="Makela M.R."/>
            <person name="Hane J.K."/>
            <person name="Wiebenga A."/>
            <person name="He G."/>
            <person name="Mihaltcheva S."/>
            <person name="Pangilinan J."/>
            <person name="Lipzen A."/>
            <person name="Barry K."/>
            <person name="de Vries R.P."/>
            <person name="Grigoriev I.V."/>
            <person name="Idnurm A."/>
        </authorList>
    </citation>
    <scope>NUCLEOTIDE SEQUENCE [LARGE SCALE GENOMIC DNA]</scope>
    <source>
        <strain evidence="5 6">CBS 101075</strain>
    </source>
</reference>
<evidence type="ECO:0000313" key="5">
    <source>
        <dbReference type="EMBL" id="RWQ96759.1"/>
    </source>
</evidence>
<dbReference type="GO" id="GO:0006559">
    <property type="term" value="P:L-phenylalanine catabolic process"/>
    <property type="evidence" value="ECO:0007669"/>
    <property type="project" value="TreeGrafter"/>
</dbReference>
<dbReference type="CDD" id="cd03191">
    <property type="entry name" value="GST_C_Zeta"/>
    <property type="match status" value="1"/>
</dbReference>
<dbReference type="SFLD" id="SFLDS00019">
    <property type="entry name" value="Glutathione_Transferase_(cytos"/>
    <property type="match status" value="1"/>
</dbReference>
<evidence type="ECO:0000259" key="4">
    <source>
        <dbReference type="PROSITE" id="PS50405"/>
    </source>
</evidence>
<dbReference type="InterPro" id="IPR036282">
    <property type="entry name" value="Glutathione-S-Trfase_C_sf"/>
</dbReference>
<evidence type="ECO:0000313" key="6">
    <source>
        <dbReference type="Proteomes" id="UP000283841"/>
    </source>
</evidence>
<organism evidence="5 6">
    <name type="scientific">Byssochlamys spectabilis</name>
    <name type="common">Paecilomyces variotii</name>
    <dbReference type="NCBI Taxonomy" id="264951"/>
    <lineage>
        <taxon>Eukaryota</taxon>
        <taxon>Fungi</taxon>
        <taxon>Dikarya</taxon>
        <taxon>Ascomycota</taxon>
        <taxon>Pezizomycotina</taxon>
        <taxon>Eurotiomycetes</taxon>
        <taxon>Eurotiomycetidae</taxon>
        <taxon>Eurotiales</taxon>
        <taxon>Thermoascaceae</taxon>
        <taxon>Paecilomyces</taxon>
    </lineage>
</organism>
<dbReference type="FunFam" id="1.20.1050.10:FF:000010">
    <property type="entry name" value="Maleylacetoacetate isomerase isoform 1"/>
    <property type="match status" value="1"/>
</dbReference>
<dbReference type="GO" id="GO:0016034">
    <property type="term" value="F:maleylacetoacetate isomerase activity"/>
    <property type="evidence" value="ECO:0007669"/>
    <property type="project" value="TreeGrafter"/>
</dbReference>
<dbReference type="GO" id="GO:0004364">
    <property type="term" value="F:glutathione transferase activity"/>
    <property type="evidence" value="ECO:0007669"/>
    <property type="project" value="TreeGrafter"/>
</dbReference>
<dbReference type="RefSeq" id="XP_028486404.1">
    <property type="nucleotide sequence ID" value="XM_028630217.1"/>
</dbReference>
<dbReference type="PROSITE" id="PS50404">
    <property type="entry name" value="GST_NTER"/>
    <property type="match status" value="1"/>
</dbReference>
<dbReference type="InterPro" id="IPR010987">
    <property type="entry name" value="Glutathione-S-Trfase_C-like"/>
</dbReference>